<reference evidence="1 2" key="1">
    <citation type="journal article" date="2015" name="Int. J. Syst. Evol. Microbiol.">
        <title>Exiguobacterium enclense sp. nov., isolated from sediment.</title>
        <authorList>
            <person name="Dastager S.G."/>
            <person name="Mawlankar R."/>
            <person name="Sonalkar V.V."/>
            <person name="Thorat M.N."/>
            <person name="Mual P."/>
            <person name="Verma A."/>
            <person name="Krishnamurthi S."/>
            <person name="Tang S.K."/>
            <person name="Li W.J."/>
        </authorList>
    </citation>
    <scope>NUCLEOTIDE SEQUENCE [LARGE SCALE GENOMIC DNA]</scope>
    <source>
        <strain evidence="1 2">NIO-1109</strain>
    </source>
</reference>
<dbReference type="AlphaFoldDB" id="A0A0V8GI62"/>
<accession>A0A0V8GI62</accession>
<protein>
    <recommendedName>
        <fullName evidence="3">DUF5050 domain-containing protein</fullName>
    </recommendedName>
</protein>
<evidence type="ECO:0000313" key="1">
    <source>
        <dbReference type="EMBL" id="KSU49960.1"/>
    </source>
</evidence>
<name>A0A0V8GI62_9BACL</name>
<proteinExistence type="predicted"/>
<evidence type="ECO:0000313" key="2">
    <source>
        <dbReference type="Proteomes" id="UP000053797"/>
    </source>
</evidence>
<gene>
    <name evidence="1" type="ORF">AS033_00915</name>
</gene>
<organism evidence="1 2">
    <name type="scientific">Exiguobacterium indicum</name>
    <dbReference type="NCBI Taxonomy" id="296995"/>
    <lineage>
        <taxon>Bacteria</taxon>
        <taxon>Bacillati</taxon>
        <taxon>Bacillota</taxon>
        <taxon>Bacilli</taxon>
        <taxon>Bacillales</taxon>
        <taxon>Bacillales Family XII. Incertae Sedis</taxon>
        <taxon>Exiguobacterium</taxon>
    </lineage>
</organism>
<dbReference type="Proteomes" id="UP000053797">
    <property type="component" value="Unassembled WGS sequence"/>
</dbReference>
<sequence length="319" mass="36312">MSIKKISYISMMVLISFLLLVPFIEAHASSEYYAVGKSKSIKAGVYKNGKLVIGATKSIETRPIDNVADVKGNIFYTEFHKMDIDMSCQRGDRFYTLKMKKGSSTSRSIATISEYMKDLATDGTSLYFVAAKQSYVGNLTRVSADGKNKEVLMKGVEDFWYRASKLYYVKDASIYVLDQKTKKGKLIKVGQKKIKPESYCLGTTIQPGTNALIYREKVSSKQATYLVYEYHTKKIYRFVTKRFERNDSYYNPISVTDVDIRSAEFIHDVGSLILVDAENKKLKELLSSKEASNLFLESSDAVKRTITYVQGTQRYTKHY</sequence>
<dbReference type="EMBL" id="LNQL01000001">
    <property type="protein sequence ID" value="KSU49960.1"/>
    <property type="molecule type" value="Genomic_DNA"/>
</dbReference>
<evidence type="ECO:0008006" key="3">
    <source>
        <dbReference type="Google" id="ProtNLM"/>
    </source>
</evidence>
<comment type="caution">
    <text evidence="1">The sequence shown here is derived from an EMBL/GenBank/DDBJ whole genome shotgun (WGS) entry which is preliminary data.</text>
</comment>